<evidence type="ECO:0000313" key="2">
    <source>
        <dbReference type="Proteomes" id="UP000295783"/>
    </source>
</evidence>
<proteinExistence type="predicted"/>
<dbReference type="EMBL" id="SNYW01000006">
    <property type="protein sequence ID" value="TDQ84236.1"/>
    <property type="molecule type" value="Genomic_DNA"/>
</dbReference>
<gene>
    <name evidence="1" type="ORF">A8950_0784</name>
</gene>
<evidence type="ECO:0000313" key="1">
    <source>
        <dbReference type="EMBL" id="TDQ84236.1"/>
    </source>
</evidence>
<dbReference type="AlphaFoldDB" id="A0A4R6WRU9"/>
<protein>
    <submittedName>
        <fullName evidence="1">Uncharacterized protein</fullName>
    </submittedName>
</protein>
<dbReference type="Proteomes" id="UP000295783">
    <property type="component" value="Unassembled WGS sequence"/>
</dbReference>
<accession>A0A4R6WRU9</accession>
<name>A0A4R6WRU9_9PROT</name>
<dbReference type="RefSeq" id="WP_133612275.1">
    <property type="nucleotide sequence ID" value="NZ_SNYW01000006.1"/>
</dbReference>
<keyword evidence="2" id="KW-1185">Reference proteome</keyword>
<sequence>MANLGDVIEYLLVARPGRTTRELAQAVFGGQTQSQEIGLACSRLVADGRAAARLLPDGETPVYFPAGAAQRVVATPQRSAQPGPHSLLALFRAARSDLRLSHARLFIEIATQEGLGIEIYARRLGEPAEATRFLCRDLARGVPGSGQRPALVEMGAADLCRLTLDGCRLLGRFWAGINDREVPVGRYATARL</sequence>
<reference evidence="1 2" key="1">
    <citation type="submission" date="2019-03" db="EMBL/GenBank/DDBJ databases">
        <title>Genomic Encyclopedia of Type Strains, Phase III (KMG-III): the genomes of soil and plant-associated and newly described type strains.</title>
        <authorList>
            <person name="Whitman W."/>
        </authorList>
    </citation>
    <scope>NUCLEOTIDE SEQUENCE [LARGE SCALE GENOMIC DNA]</scope>
    <source>
        <strain evidence="1 2">CGMCC 1.7660</strain>
    </source>
</reference>
<comment type="caution">
    <text evidence="1">The sequence shown here is derived from an EMBL/GenBank/DDBJ whole genome shotgun (WGS) entry which is preliminary data.</text>
</comment>
<organism evidence="1 2">
    <name type="scientific">Dongia mobilis</name>
    <dbReference type="NCBI Taxonomy" id="578943"/>
    <lineage>
        <taxon>Bacteria</taxon>
        <taxon>Pseudomonadati</taxon>
        <taxon>Pseudomonadota</taxon>
        <taxon>Alphaproteobacteria</taxon>
        <taxon>Rhodospirillales</taxon>
        <taxon>Dongiaceae</taxon>
        <taxon>Dongia</taxon>
    </lineage>
</organism>